<dbReference type="SUPFAM" id="SSF56112">
    <property type="entry name" value="Protein kinase-like (PK-like)"/>
    <property type="match status" value="1"/>
</dbReference>
<evidence type="ECO:0000313" key="8">
    <source>
        <dbReference type="Proteomes" id="UP000326354"/>
    </source>
</evidence>
<feature type="domain" description="Protein kinase" evidence="6">
    <location>
        <begin position="7"/>
        <end position="275"/>
    </location>
</feature>
<dbReference type="InterPro" id="IPR011009">
    <property type="entry name" value="Kinase-like_dom_sf"/>
</dbReference>
<dbReference type="InterPro" id="IPR008271">
    <property type="entry name" value="Ser/Thr_kinase_AS"/>
</dbReference>
<dbReference type="OrthoDB" id="9788659at2"/>
<dbReference type="SMART" id="SM00220">
    <property type="entry name" value="S_TKc"/>
    <property type="match status" value="1"/>
</dbReference>
<sequence>MLLNNRYEIISPVGIGGTGAVFTAIDASSGEKVAIKKILLDESEQIERLKRECLFLKTITHPNLVKAYEFFIENGRAYMILEYIDGKSLDEIIHKNKHSMTLVGQLAIASQIARGIEVLNVGGVIHRDIKPQNIMLNTQTGEVKIVDLGTAKNLNDVFSSLTIKGSVVGTYSYMSPEQTSGKVAQTTDIFSLGILLHQFFTWSDDSPFHTKSVFHTFEKIRYEEVMDICKLINIDSMTQKQQHAYQKISEILCKALHKDPSMRWENAGIIADMFNEIRKPLVNEAQQNPLKYQIEISRQISPRLRKKLEQMRSEYSSIDQKS</sequence>
<dbReference type="RefSeq" id="WP_151971604.1">
    <property type="nucleotide sequence ID" value="NZ_AP019860.1"/>
</dbReference>
<dbReference type="PROSITE" id="PS00108">
    <property type="entry name" value="PROTEIN_KINASE_ST"/>
    <property type="match status" value="1"/>
</dbReference>
<accession>A0A5S9IT22</accession>
<reference evidence="7 8" key="1">
    <citation type="submission" date="2019-08" db="EMBL/GenBank/DDBJ databases">
        <title>Complete genome sequence of Candidatus Uab amorphum.</title>
        <authorList>
            <person name="Shiratori T."/>
            <person name="Suzuki S."/>
            <person name="Kakizawa Y."/>
            <person name="Ishida K."/>
        </authorList>
    </citation>
    <scope>NUCLEOTIDE SEQUENCE [LARGE SCALE GENOMIC DNA]</scope>
    <source>
        <strain evidence="7 8">SRT547</strain>
    </source>
</reference>
<evidence type="ECO:0000256" key="2">
    <source>
        <dbReference type="ARBA" id="ARBA00022741"/>
    </source>
</evidence>
<evidence type="ECO:0000256" key="1">
    <source>
        <dbReference type="ARBA" id="ARBA00022679"/>
    </source>
</evidence>
<keyword evidence="3 7" id="KW-0418">Kinase</keyword>
<dbReference type="EMBL" id="AP019860">
    <property type="protein sequence ID" value="BBM87589.1"/>
    <property type="molecule type" value="Genomic_DNA"/>
</dbReference>
<keyword evidence="2 5" id="KW-0547">Nucleotide-binding</keyword>
<evidence type="ECO:0000313" key="7">
    <source>
        <dbReference type="EMBL" id="BBM87589.1"/>
    </source>
</evidence>
<dbReference type="Proteomes" id="UP000326354">
    <property type="component" value="Chromosome"/>
</dbReference>
<evidence type="ECO:0000256" key="3">
    <source>
        <dbReference type="ARBA" id="ARBA00022777"/>
    </source>
</evidence>
<dbReference type="Pfam" id="PF00069">
    <property type="entry name" value="Pkinase"/>
    <property type="match status" value="1"/>
</dbReference>
<dbReference type="AlphaFoldDB" id="A0A5S9IT22"/>
<dbReference type="PROSITE" id="PS00107">
    <property type="entry name" value="PROTEIN_KINASE_ATP"/>
    <property type="match status" value="1"/>
</dbReference>
<dbReference type="InterPro" id="IPR017441">
    <property type="entry name" value="Protein_kinase_ATP_BS"/>
</dbReference>
<evidence type="ECO:0000256" key="5">
    <source>
        <dbReference type="PROSITE-ProRule" id="PRU10141"/>
    </source>
</evidence>
<dbReference type="GO" id="GO:0004674">
    <property type="term" value="F:protein serine/threonine kinase activity"/>
    <property type="evidence" value="ECO:0007669"/>
    <property type="project" value="UniProtKB-KW"/>
</dbReference>
<dbReference type="Gene3D" id="1.10.510.10">
    <property type="entry name" value="Transferase(Phosphotransferase) domain 1"/>
    <property type="match status" value="1"/>
</dbReference>
<gene>
    <name evidence="7" type="ORF">UABAM_06001</name>
</gene>
<keyword evidence="7" id="KW-0723">Serine/threonine-protein kinase</keyword>
<keyword evidence="1" id="KW-0808">Transferase</keyword>
<keyword evidence="4 5" id="KW-0067">ATP-binding</keyword>
<dbReference type="PANTHER" id="PTHR43289:SF6">
    <property type="entry name" value="SERINE_THREONINE-PROTEIN KINASE NEKL-3"/>
    <property type="match status" value="1"/>
</dbReference>
<protein>
    <submittedName>
        <fullName evidence="7">Serine/threonine protein kinase</fullName>
    </submittedName>
</protein>
<name>A0A5S9IT22_UABAM</name>
<organism evidence="7 8">
    <name type="scientific">Uabimicrobium amorphum</name>
    <dbReference type="NCBI Taxonomy" id="2596890"/>
    <lineage>
        <taxon>Bacteria</taxon>
        <taxon>Pseudomonadati</taxon>
        <taxon>Planctomycetota</taxon>
        <taxon>Candidatus Uabimicrobiia</taxon>
        <taxon>Candidatus Uabimicrobiales</taxon>
        <taxon>Candidatus Uabimicrobiaceae</taxon>
        <taxon>Candidatus Uabimicrobium</taxon>
    </lineage>
</organism>
<dbReference type="PROSITE" id="PS50011">
    <property type="entry name" value="PROTEIN_KINASE_DOM"/>
    <property type="match status" value="1"/>
</dbReference>
<evidence type="ECO:0000259" key="6">
    <source>
        <dbReference type="PROSITE" id="PS50011"/>
    </source>
</evidence>
<dbReference type="CDD" id="cd14014">
    <property type="entry name" value="STKc_PknB_like"/>
    <property type="match status" value="1"/>
</dbReference>
<feature type="binding site" evidence="5">
    <location>
        <position position="37"/>
    </location>
    <ligand>
        <name>ATP</name>
        <dbReference type="ChEBI" id="CHEBI:30616"/>
    </ligand>
</feature>
<evidence type="ECO:0000256" key="4">
    <source>
        <dbReference type="ARBA" id="ARBA00022840"/>
    </source>
</evidence>
<dbReference type="PANTHER" id="PTHR43289">
    <property type="entry name" value="MITOGEN-ACTIVATED PROTEIN KINASE KINASE KINASE 20-RELATED"/>
    <property type="match status" value="1"/>
</dbReference>
<proteinExistence type="predicted"/>
<dbReference type="KEGG" id="uam:UABAM_06001"/>
<dbReference type="InterPro" id="IPR000719">
    <property type="entry name" value="Prot_kinase_dom"/>
</dbReference>
<keyword evidence="8" id="KW-1185">Reference proteome</keyword>
<dbReference type="GO" id="GO:0005524">
    <property type="term" value="F:ATP binding"/>
    <property type="evidence" value="ECO:0007669"/>
    <property type="project" value="UniProtKB-UniRule"/>
</dbReference>